<name>A0ACC1HH56_9FUNG</name>
<sequence>MTHGRWSWPARTFAAIAAIQSSVTVSLEAYFLSLMTGTRSSLPPTKLFYIVYAVGFLIAQLFSLGMGLYALRTRSGALVVSTVAFDIALIMYALTQAAQTAKALHAVAAQTMVVILLAAAMAAKGWITWRYLRSEFGWRIYRALGANMAFRRMFALQQALVSIVFLDGFFLFALWLQLIAVVALQKGRSGGNIVQMIFLFIYSVVVIGSTLYAITNERLRIMTACLAAYALAPAYLIYKIVAVNRKPTGSNPATAAVDYDVYTNSHKYLTIFLVILLVLVVATFTLGIFVRRNFGRGLRERFNEVQVVDRGEIDLEAMDETAKPADDQYRTISLQSYTNRHSYSAFYATMLSNEHARRSVASSINTTATTMAAAAVAAATATSRGHYGSSDDNNSKLDISSLPRTKLSASIATILTERELATINGITAPPNTLNKSFITNYPYSPADDTRATKSSSSRPLVLPPAVSSSSSPASSLPTHPHPSSSSLSSQPQTAALASHHYYRDPASSSTNSLPPYTFITATVTTTTSSPGHDFNNSIKQLYP</sequence>
<organism evidence="1 2">
    <name type="scientific">Spiromyces aspiralis</name>
    <dbReference type="NCBI Taxonomy" id="68401"/>
    <lineage>
        <taxon>Eukaryota</taxon>
        <taxon>Fungi</taxon>
        <taxon>Fungi incertae sedis</taxon>
        <taxon>Zoopagomycota</taxon>
        <taxon>Kickxellomycotina</taxon>
        <taxon>Kickxellomycetes</taxon>
        <taxon>Kickxellales</taxon>
        <taxon>Kickxellaceae</taxon>
        <taxon>Spiromyces</taxon>
    </lineage>
</organism>
<protein>
    <submittedName>
        <fullName evidence="1">Uncharacterized protein</fullName>
    </submittedName>
</protein>
<evidence type="ECO:0000313" key="2">
    <source>
        <dbReference type="Proteomes" id="UP001145114"/>
    </source>
</evidence>
<reference evidence="1" key="1">
    <citation type="submission" date="2022-06" db="EMBL/GenBank/DDBJ databases">
        <title>Phylogenomic reconstructions and comparative analyses of Kickxellomycotina fungi.</title>
        <authorList>
            <person name="Reynolds N.K."/>
            <person name="Stajich J.E."/>
            <person name="Barry K."/>
            <person name="Grigoriev I.V."/>
            <person name="Crous P."/>
            <person name="Smith M.E."/>
        </authorList>
    </citation>
    <scope>NUCLEOTIDE SEQUENCE</scope>
    <source>
        <strain evidence="1">RSA 2271</strain>
    </source>
</reference>
<dbReference type="Proteomes" id="UP001145114">
    <property type="component" value="Unassembled WGS sequence"/>
</dbReference>
<dbReference type="EMBL" id="JAMZIH010005353">
    <property type="protein sequence ID" value="KAJ1675345.1"/>
    <property type="molecule type" value="Genomic_DNA"/>
</dbReference>
<gene>
    <name evidence="1" type="ORF">EV182_001455</name>
</gene>
<keyword evidence="2" id="KW-1185">Reference proteome</keyword>
<accession>A0ACC1HH56</accession>
<proteinExistence type="predicted"/>
<comment type="caution">
    <text evidence="1">The sequence shown here is derived from an EMBL/GenBank/DDBJ whole genome shotgun (WGS) entry which is preliminary data.</text>
</comment>
<evidence type="ECO:0000313" key="1">
    <source>
        <dbReference type="EMBL" id="KAJ1675345.1"/>
    </source>
</evidence>